<evidence type="ECO:0000259" key="10">
    <source>
        <dbReference type="Pfam" id="PF01909"/>
    </source>
</evidence>
<dbReference type="PANTHER" id="PTHR33571:SF12">
    <property type="entry name" value="BSL3053 PROTEIN"/>
    <property type="match status" value="1"/>
</dbReference>
<evidence type="ECO:0000256" key="8">
    <source>
        <dbReference type="ARBA" id="ARBA00022842"/>
    </source>
</evidence>
<organism evidence="11 12">
    <name type="scientific">Candidatus Synechococcus spongiarum SP3</name>
    <dbReference type="NCBI Taxonomy" id="1604020"/>
    <lineage>
        <taxon>Bacteria</taxon>
        <taxon>Bacillati</taxon>
        <taxon>Cyanobacteriota</taxon>
        <taxon>Cyanophyceae</taxon>
        <taxon>Synechococcales</taxon>
        <taxon>Synechococcaceae</taxon>
        <taxon>Synechococcus</taxon>
    </lineage>
</organism>
<comment type="caution">
    <text evidence="11">The sequence shown here is derived from an EMBL/GenBank/DDBJ whole genome shotgun (WGS) entry which is preliminary data.</text>
</comment>
<keyword evidence="7" id="KW-0067">ATP-binding</keyword>
<evidence type="ECO:0000256" key="5">
    <source>
        <dbReference type="ARBA" id="ARBA00022723"/>
    </source>
</evidence>
<feature type="domain" description="Polymerase nucleotidyl transferase" evidence="10">
    <location>
        <begin position="17"/>
        <end position="99"/>
    </location>
</feature>
<gene>
    <name evidence="11" type="ORF">TE42_07315</name>
</gene>
<protein>
    <recommendedName>
        <fullName evidence="10">Polymerase nucleotidyl transferase domain-containing protein</fullName>
    </recommendedName>
</protein>
<dbReference type="SUPFAM" id="SSF81301">
    <property type="entry name" value="Nucleotidyltransferase"/>
    <property type="match status" value="1"/>
</dbReference>
<dbReference type="GO" id="GO:0016779">
    <property type="term" value="F:nucleotidyltransferase activity"/>
    <property type="evidence" value="ECO:0007669"/>
    <property type="project" value="UniProtKB-KW"/>
</dbReference>
<dbReference type="GO" id="GO:0046872">
    <property type="term" value="F:metal ion binding"/>
    <property type="evidence" value="ECO:0007669"/>
    <property type="project" value="UniProtKB-KW"/>
</dbReference>
<dbReference type="PATRIC" id="fig|1604020.3.peg.1333"/>
<evidence type="ECO:0000256" key="1">
    <source>
        <dbReference type="ARBA" id="ARBA00001946"/>
    </source>
</evidence>
<sequence>MSFTLSASQRHAVALACRRHHVKHMHLFGSAVRDDFQPDRSNLDLLVEFQSLEPTAFVDAYFTLEQQLASILDQPVDLVMAGAIHNPYVWAEIQASKQLIYEA</sequence>
<dbReference type="Gene3D" id="3.30.460.10">
    <property type="entry name" value="Beta Polymerase, domain 2"/>
    <property type="match status" value="1"/>
</dbReference>
<keyword evidence="3" id="KW-0808">Transferase</keyword>
<comment type="similarity">
    <text evidence="9">Belongs to the MntA antitoxin family.</text>
</comment>
<evidence type="ECO:0000256" key="2">
    <source>
        <dbReference type="ARBA" id="ARBA00022649"/>
    </source>
</evidence>
<dbReference type="InterPro" id="IPR052038">
    <property type="entry name" value="Type-VII_TA_antitoxin"/>
</dbReference>
<keyword evidence="2" id="KW-1277">Toxin-antitoxin system</keyword>
<evidence type="ECO:0000256" key="9">
    <source>
        <dbReference type="ARBA" id="ARBA00038276"/>
    </source>
</evidence>
<keyword evidence="8" id="KW-0460">Magnesium</keyword>
<evidence type="ECO:0000256" key="7">
    <source>
        <dbReference type="ARBA" id="ARBA00022840"/>
    </source>
</evidence>
<keyword evidence="4" id="KW-0548">Nucleotidyltransferase</keyword>
<evidence type="ECO:0000313" key="11">
    <source>
        <dbReference type="EMBL" id="KKZ11685.1"/>
    </source>
</evidence>
<dbReference type="AlphaFoldDB" id="A0A0G2IVZ0"/>
<dbReference type="PANTHER" id="PTHR33571">
    <property type="entry name" value="SSL8005 PROTEIN"/>
    <property type="match status" value="1"/>
</dbReference>
<reference evidence="11 12" key="1">
    <citation type="submission" date="2015-01" db="EMBL/GenBank/DDBJ databases">
        <title>Lifestyle Evolution in Cyanobacterial Symbionts of Sponges.</title>
        <authorList>
            <person name="Burgsdorf I."/>
            <person name="Slaby B.M."/>
            <person name="Handley K.M."/>
            <person name="Haber M."/>
            <person name="Blom J."/>
            <person name="Marshall C.W."/>
            <person name="Gilbert J.A."/>
            <person name="Hentschel U."/>
            <person name="Steindler L."/>
        </authorList>
    </citation>
    <scope>NUCLEOTIDE SEQUENCE [LARGE SCALE GENOMIC DNA]</scope>
    <source>
        <strain evidence="11">SP3</strain>
    </source>
</reference>
<dbReference type="EMBL" id="JXQG01000044">
    <property type="protein sequence ID" value="KKZ11685.1"/>
    <property type="molecule type" value="Genomic_DNA"/>
</dbReference>
<comment type="cofactor">
    <cofactor evidence="1">
        <name>Mg(2+)</name>
        <dbReference type="ChEBI" id="CHEBI:18420"/>
    </cofactor>
</comment>
<proteinExistence type="inferred from homology"/>
<evidence type="ECO:0000313" key="12">
    <source>
        <dbReference type="Proteomes" id="UP000035067"/>
    </source>
</evidence>
<evidence type="ECO:0000256" key="4">
    <source>
        <dbReference type="ARBA" id="ARBA00022695"/>
    </source>
</evidence>
<accession>A0A0G2IVZ0</accession>
<evidence type="ECO:0000256" key="3">
    <source>
        <dbReference type="ARBA" id="ARBA00022679"/>
    </source>
</evidence>
<dbReference type="InterPro" id="IPR002934">
    <property type="entry name" value="Polymerase_NTP_transf_dom"/>
</dbReference>
<dbReference type="InterPro" id="IPR043519">
    <property type="entry name" value="NT_sf"/>
</dbReference>
<keyword evidence="5" id="KW-0479">Metal-binding</keyword>
<dbReference type="GO" id="GO:0005524">
    <property type="term" value="F:ATP binding"/>
    <property type="evidence" value="ECO:0007669"/>
    <property type="project" value="UniProtKB-KW"/>
</dbReference>
<evidence type="ECO:0000256" key="6">
    <source>
        <dbReference type="ARBA" id="ARBA00022741"/>
    </source>
</evidence>
<dbReference type="Proteomes" id="UP000035067">
    <property type="component" value="Unassembled WGS sequence"/>
</dbReference>
<keyword evidence="6" id="KW-0547">Nucleotide-binding</keyword>
<dbReference type="Pfam" id="PF01909">
    <property type="entry name" value="NTP_transf_2"/>
    <property type="match status" value="1"/>
</dbReference>
<name>A0A0G2IVZ0_9SYNE</name>